<dbReference type="InterPro" id="IPR037099">
    <property type="entry name" value="Fum_R/Succ_DH_flav-like_C_sf"/>
</dbReference>
<dbReference type="Gene3D" id="3.90.700.10">
    <property type="entry name" value="Succinate dehydrogenase/fumarate reductase flavoprotein, catalytic domain"/>
    <property type="match status" value="1"/>
</dbReference>
<evidence type="ECO:0000256" key="7">
    <source>
        <dbReference type="ARBA" id="ARBA00022642"/>
    </source>
</evidence>
<evidence type="ECO:0000313" key="15">
    <source>
        <dbReference type="EMBL" id="QTL38272.1"/>
    </source>
</evidence>
<name>A0ABX7VF71_XENBU</name>
<dbReference type="InterPro" id="IPR015939">
    <property type="entry name" value="Fum_Rdtase/Succ_DH_flav-like_C"/>
</dbReference>
<evidence type="ECO:0000256" key="12">
    <source>
        <dbReference type="RuleBase" id="RU362049"/>
    </source>
</evidence>
<dbReference type="NCBIfam" id="TIGR00551">
    <property type="entry name" value="nadB"/>
    <property type="match status" value="1"/>
</dbReference>
<dbReference type="GO" id="GO:0008734">
    <property type="term" value="F:L-aspartate oxidase activity"/>
    <property type="evidence" value="ECO:0007669"/>
    <property type="project" value="UniProtKB-EC"/>
</dbReference>
<organism evidence="15 16">
    <name type="scientific">Xenorhabdus budapestensis</name>
    <dbReference type="NCBI Taxonomy" id="290110"/>
    <lineage>
        <taxon>Bacteria</taxon>
        <taxon>Pseudomonadati</taxon>
        <taxon>Pseudomonadota</taxon>
        <taxon>Gammaproteobacteria</taxon>
        <taxon>Enterobacterales</taxon>
        <taxon>Morganellaceae</taxon>
        <taxon>Xenorhabdus</taxon>
    </lineage>
</organism>
<keyword evidence="6 12" id="KW-0285">Flavoprotein</keyword>
<comment type="catalytic activity">
    <reaction evidence="10">
        <text>L-aspartate + O2 = iminosuccinate + H2O2</text>
        <dbReference type="Rhea" id="RHEA:25876"/>
        <dbReference type="ChEBI" id="CHEBI:15379"/>
        <dbReference type="ChEBI" id="CHEBI:16240"/>
        <dbReference type="ChEBI" id="CHEBI:29991"/>
        <dbReference type="ChEBI" id="CHEBI:77875"/>
        <dbReference type="EC" id="1.4.3.16"/>
    </reaction>
    <physiologicalReaction direction="left-to-right" evidence="10">
        <dbReference type="Rhea" id="RHEA:25877"/>
    </physiologicalReaction>
</comment>
<dbReference type="EC" id="1.4.3.16" evidence="4 11"/>
<dbReference type="InterPro" id="IPR027477">
    <property type="entry name" value="Succ_DH/fumarate_Rdtase_cat_sf"/>
</dbReference>
<evidence type="ECO:0000259" key="13">
    <source>
        <dbReference type="Pfam" id="PF00890"/>
    </source>
</evidence>
<dbReference type="InterPro" id="IPR005288">
    <property type="entry name" value="NadB"/>
</dbReference>
<dbReference type="Pfam" id="PF02910">
    <property type="entry name" value="Succ_DH_flav_C"/>
    <property type="match status" value="1"/>
</dbReference>
<evidence type="ECO:0000256" key="4">
    <source>
        <dbReference type="ARBA" id="ARBA00012173"/>
    </source>
</evidence>
<dbReference type="SUPFAM" id="SSF46977">
    <property type="entry name" value="Succinate dehydrogenase/fumarate reductase flavoprotein C-terminal domain"/>
    <property type="match status" value="1"/>
</dbReference>
<dbReference type="InterPro" id="IPR036188">
    <property type="entry name" value="FAD/NAD-bd_sf"/>
</dbReference>
<comment type="cofactor">
    <cofactor evidence="1 12">
        <name>FAD</name>
        <dbReference type="ChEBI" id="CHEBI:57692"/>
    </cofactor>
</comment>
<feature type="domain" description="FAD-dependent oxidoreductase 2 FAD-binding" evidence="13">
    <location>
        <begin position="6"/>
        <end position="370"/>
    </location>
</feature>
<dbReference type="EMBL" id="CP072455">
    <property type="protein sequence ID" value="QTL38272.1"/>
    <property type="molecule type" value="Genomic_DNA"/>
</dbReference>
<dbReference type="SUPFAM" id="SSF56425">
    <property type="entry name" value="Succinate dehydrogenase/fumarate reductase flavoprotein, catalytic domain"/>
    <property type="match status" value="1"/>
</dbReference>
<evidence type="ECO:0000313" key="16">
    <source>
        <dbReference type="Proteomes" id="UP000665047"/>
    </source>
</evidence>
<evidence type="ECO:0000256" key="10">
    <source>
        <dbReference type="ARBA" id="ARBA00048305"/>
    </source>
</evidence>
<dbReference type="SUPFAM" id="SSF51905">
    <property type="entry name" value="FAD/NAD(P)-binding domain"/>
    <property type="match status" value="1"/>
</dbReference>
<comment type="subcellular location">
    <subcellularLocation>
        <location evidence="12">Cytoplasm</location>
    </subcellularLocation>
</comment>
<dbReference type="Gene3D" id="3.50.50.60">
    <property type="entry name" value="FAD/NAD(P)-binding domain"/>
    <property type="match status" value="1"/>
</dbReference>
<keyword evidence="16" id="KW-1185">Reference proteome</keyword>
<comment type="pathway">
    <text evidence="2 12">Cofactor biosynthesis; NAD(+) biosynthesis; iminoaspartate from L-aspartate (oxidase route): step 1/1.</text>
</comment>
<dbReference type="RefSeq" id="WP_209026519.1">
    <property type="nucleotide sequence ID" value="NZ_CP072455.1"/>
</dbReference>
<dbReference type="Pfam" id="PF00890">
    <property type="entry name" value="FAD_binding_2"/>
    <property type="match status" value="1"/>
</dbReference>
<feature type="domain" description="Fumarate reductase/succinate dehydrogenase flavoprotein-like C-terminal" evidence="14">
    <location>
        <begin position="411"/>
        <end position="503"/>
    </location>
</feature>
<comment type="function">
    <text evidence="12">Catalyzes the oxidation of L-aspartate to iminoaspartate.</text>
</comment>
<dbReference type="InterPro" id="IPR003953">
    <property type="entry name" value="FAD-dep_OxRdtase_2_FAD-bd"/>
</dbReference>
<protein>
    <recommendedName>
        <fullName evidence="5 11">L-aspartate oxidase</fullName>
        <ecNumber evidence="4 11">1.4.3.16</ecNumber>
    </recommendedName>
</protein>
<reference evidence="15 16" key="1">
    <citation type="submission" date="2021-03" db="EMBL/GenBank/DDBJ databases">
        <title>Complete Genome Sequence Data of Xenorhabdus budapestensis strain C72, a Candidate Biological Control Agent, from China.</title>
        <authorList>
            <person name="LI B."/>
            <person name="WANG S."/>
            <person name="QIU D."/>
        </authorList>
    </citation>
    <scope>NUCLEOTIDE SEQUENCE [LARGE SCALE GENOMIC DNA]</scope>
    <source>
        <strain evidence="15 16">C-7-2</strain>
    </source>
</reference>
<evidence type="ECO:0000256" key="9">
    <source>
        <dbReference type="ARBA" id="ARBA00023002"/>
    </source>
</evidence>
<evidence type="ECO:0000256" key="2">
    <source>
        <dbReference type="ARBA" id="ARBA00004950"/>
    </source>
</evidence>
<evidence type="ECO:0000256" key="5">
    <source>
        <dbReference type="ARBA" id="ARBA00021901"/>
    </source>
</evidence>
<proteinExistence type="inferred from homology"/>
<evidence type="ECO:0000256" key="3">
    <source>
        <dbReference type="ARBA" id="ARBA00008562"/>
    </source>
</evidence>
<keyword evidence="7 12" id="KW-0662">Pyridine nucleotide biosynthesis</keyword>
<evidence type="ECO:0000256" key="6">
    <source>
        <dbReference type="ARBA" id="ARBA00022630"/>
    </source>
</evidence>
<evidence type="ECO:0000256" key="11">
    <source>
        <dbReference type="NCBIfam" id="TIGR00551"/>
    </source>
</evidence>
<dbReference type="PANTHER" id="PTHR42716:SF2">
    <property type="entry name" value="L-ASPARTATE OXIDASE, CHLOROPLASTIC"/>
    <property type="match status" value="1"/>
</dbReference>
<dbReference type="PANTHER" id="PTHR42716">
    <property type="entry name" value="L-ASPARTATE OXIDASE"/>
    <property type="match status" value="1"/>
</dbReference>
<evidence type="ECO:0000256" key="1">
    <source>
        <dbReference type="ARBA" id="ARBA00001974"/>
    </source>
</evidence>
<dbReference type="Proteomes" id="UP000665047">
    <property type="component" value="Chromosome"/>
</dbReference>
<evidence type="ECO:0000256" key="8">
    <source>
        <dbReference type="ARBA" id="ARBA00022827"/>
    </source>
</evidence>
<comment type="similarity">
    <text evidence="3 12">Belongs to the FAD-dependent oxidoreductase 2 family. NadB subfamily.</text>
</comment>
<dbReference type="PRINTS" id="PR00368">
    <property type="entry name" value="FADPNR"/>
</dbReference>
<dbReference type="PROSITE" id="PS51257">
    <property type="entry name" value="PROKAR_LIPOPROTEIN"/>
    <property type="match status" value="1"/>
</dbReference>
<dbReference type="NCBIfam" id="NF005978">
    <property type="entry name" value="PRK08071.1"/>
    <property type="match status" value="1"/>
</dbReference>
<gene>
    <name evidence="15" type="primary">nadB</name>
    <name evidence="15" type="ORF">HGO23_10010</name>
</gene>
<sequence length="516" mass="56306">MSTKRIVVIGSGIAALACASYMPTDCEVIVMTKHTVGNSNSTLAQGGIASSWLPDDSIEQHVGDTLAVGSDHNDAYRVKDIIRTGKEIIIQLLAAECPFDKTITGEPALGREGAHTSKRIFHAGGDQTGRILVKFLSDRLGKHIRICEHTKVLDIIHQADRCAGVRFKTSQGELASLYADAIVLATGGCGHLYSTTSNDKAITGGGLMMAYRAGAALTDLEFTQFHPTLLVKDGEALGLISEAVRGEGAVLEDENGRRIMEGRHPQKDLAARDILSRIIYNEQQQGHRVYLNIHAVPNFVKRFPTISKLCQEAGIEIASGRIPVSPGMHFLMGGVVVDDNGQTNVKGLYAIGEVACTGFHGANRLASNSLLEGLVYGQRAARHIAEQQLIRYTPLKEEKEKQLAVPCITMQQLQQWVSAHLSIVRDHGSLSVLIDELSSIPYRNITLSNISIHDAELANSWALVKLIAQSALLRTESRGGHFRTDYPARDDFQWRGKQIVHCQGHTSIIYNQRIGN</sequence>
<keyword evidence="8 12" id="KW-0274">FAD</keyword>
<keyword evidence="9 12" id="KW-0560">Oxidoreductase</keyword>
<dbReference type="Gene3D" id="1.20.58.100">
    <property type="entry name" value="Fumarate reductase/succinate dehydrogenase flavoprotein-like, C-terminal domain"/>
    <property type="match status" value="1"/>
</dbReference>
<evidence type="ECO:0000259" key="14">
    <source>
        <dbReference type="Pfam" id="PF02910"/>
    </source>
</evidence>
<accession>A0ABX7VF71</accession>